<accession>A0A5J4V8G4</accession>
<feature type="compositionally biased region" description="Polar residues" evidence="1">
    <location>
        <begin position="82"/>
        <end position="102"/>
    </location>
</feature>
<evidence type="ECO:0000256" key="1">
    <source>
        <dbReference type="SAM" id="MobiDB-lite"/>
    </source>
</evidence>
<evidence type="ECO:0000313" key="3">
    <source>
        <dbReference type="Proteomes" id="UP000324800"/>
    </source>
</evidence>
<comment type="caution">
    <text evidence="2">The sequence shown here is derived from an EMBL/GenBank/DDBJ whole genome shotgun (WGS) entry which is preliminary data.</text>
</comment>
<protein>
    <submittedName>
        <fullName evidence="2">Uncharacterized protein</fullName>
    </submittedName>
</protein>
<sequence>MHKVGRETDDSDIEYSFLVSPQEHESHHNKHDHELRRHTQEQSKYKQSQRHRSSSKHTKRIQPIASSPFIEQKENEIPHTAVVTSGRNQGLRQSYSGNQQYATDRPNSKGRVSAPSNERLQLISPKALHPIIA</sequence>
<feature type="compositionally biased region" description="Basic and acidic residues" evidence="1">
    <location>
        <begin position="22"/>
        <end position="44"/>
    </location>
</feature>
<feature type="compositionally biased region" description="Basic residues" evidence="1">
    <location>
        <begin position="47"/>
        <end position="60"/>
    </location>
</feature>
<reference evidence="2 3" key="1">
    <citation type="submission" date="2019-03" db="EMBL/GenBank/DDBJ databases">
        <title>Single cell metagenomics reveals metabolic interactions within the superorganism composed of flagellate Streblomastix strix and complex community of Bacteroidetes bacteria on its surface.</title>
        <authorList>
            <person name="Treitli S.C."/>
            <person name="Kolisko M."/>
            <person name="Husnik F."/>
            <person name="Keeling P."/>
            <person name="Hampl V."/>
        </authorList>
    </citation>
    <scope>NUCLEOTIDE SEQUENCE [LARGE SCALE GENOMIC DNA]</scope>
    <source>
        <strain evidence="2">ST1C</strain>
    </source>
</reference>
<dbReference type="Proteomes" id="UP000324800">
    <property type="component" value="Unassembled WGS sequence"/>
</dbReference>
<organism evidence="2 3">
    <name type="scientific">Streblomastix strix</name>
    <dbReference type="NCBI Taxonomy" id="222440"/>
    <lineage>
        <taxon>Eukaryota</taxon>
        <taxon>Metamonada</taxon>
        <taxon>Preaxostyla</taxon>
        <taxon>Oxymonadida</taxon>
        <taxon>Streblomastigidae</taxon>
        <taxon>Streblomastix</taxon>
    </lineage>
</organism>
<name>A0A5J4V8G4_9EUKA</name>
<dbReference type="EMBL" id="SNRW01008927">
    <property type="protein sequence ID" value="KAA6378780.1"/>
    <property type="molecule type" value="Genomic_DNA"/>
</dbReference>
<dbReference type="AlphaFoldDB" id="A0A5J4V8G4"/>
<evidence type="ECO:0000313" key="2">
    <source>
        <dbReference type="EMBL" id="KAA6378780.1"/>
    </source>
</evidence>
<feature type="region of interest" description="Disordered" evidence="1">
    <location>
        <begin position="1"/>
        <end position="133"/>
    </location>
</feature>
<gene>
    <name evidence="2" type="ORF">EZS28_025692</name>
</gene>
<proteinExistence type="predicted"/>